<proteinExistence type="predicted"/>
<name>A0A1X6YX79_9RHOB</name>
<reference evidence="2" key="1">
    <citation type="submission" date="2017-03" db="EMBL/GenBank/DDBJ databases">
        <authorList>
            <person name="Rodrigo-Torres L."/>
            <person name="Arahal R.D."/>
            <person name="Lucena T."/>
        </authorList>
    </citation>
    <scope>NUCLEOTIDE SEQUENCE [LARGE SCALE GENOMIC DNA]</scope>
    <source>
        <strain evidence="2">CECT 8411</strain>
    </source>
</reference>
<organism evidence="1 2">
    <name type="scientific">Ruegeria meonggei</name>
    <dbReference type="NCBI Taxonomy" id="1446476"/>
    <lineage>
        <taxon>Bacteria</taxon>
        <taxon>Pseudomonadati</taxon>
        <taxon>Pseudomonadota</taxon>
        <taxon>Alphaproteobacteria</taxon>
        <taxon>Rhodobacterales</taxon>
        <taxon>Roseobacteraceae</taxon>
        <taxon>Ruegeria</taxon>
    </lineage>
</organism>
<keyword evidence="2" id="KW-1185">Reference proteome</keyword>
<dbReference type="Proteomes" id="UP000193778">
    <property type="component" value="Unassembled WGS sequence"/>
</dbReference>
<dbReference type="EMBL" id="FWFP01000003">
    <property type="protein sequence ID" value="SLN33696.1"/>
    <property type="molecule type" value="Genomic_DNA"/>
</dbReference>
<gene>
    <name evidence="1" type="ORF">RUM8411_01455</name>
</gene>
<accession>A0A1X6YX79</accession>
<sequence length="90" mass="10261">MIAHLPLFAFRHGETEWNAPSLLLRSLPNFAGAANVGNTVLLTQHFSFLLKRRRYWHHHCASKNPVHLFVLSHFINSRSPLGCRSGKVTM</sequence>
<dbReference type="AlphaFoldDB" id="A0A1X6YX79"/>
<protein>
    <submittedName>
        <fullName evidence="1">Uncharacterized protein</fullName>
    </submittedName>
</protein>
<evidence type="ECO:0000313" key="1">
    <source>
        <dbReference type="EMBL" id="SLN33696.1"/>
    </source>
</evidence>
<evidence type="ECO:0000313" key="2">
    <source>
        <dbReference type="Proteomes" id="UP000193778"/>
    </source>
</evidence>